<comment type="caution">
    <text evidence="2">The sequence shown here is derived from an EMBL/GenBank/DDBJ whole genome shotgun (WGS) entry which is preliminary data.</text>
</comment>
<organism evidence="2 3">
    <name type="scientific">Papiliotrema laurentii</name>
    <name type="common">Cryptococcus laurentii</name>
    <dbReference type="NCBI Taxonomy" id="5418"/>
    <lineage>
        <taxon>Eukaryota</taxon>
        <taxon>Fungi</taxon>
        <taxon>Dikarya</taxon>
        <taxon>Basidiomycota</taxon>
        <taxon>Agaricomycotina</taxon>
        <taxon>Tremellomycetes</taxon>
        <taxon>Tremellales</taxon>
        <taxon>Rhynchogastremaceae</taxon>
        <taxon>Papiliotrema</taxon>
    </lineage>
</organism>
<feature type="compositionally biased region" description="Polar residues" evidence="1">
    <location>
        <begin position="1"/>
        <end position="12"/>
    </location>
</feature>
<accession>A0AAD9L931</accession>
<name>A0AAD9L931_PAPLA</name>
<dbReference type="AlphaFoldDB" id="A0AAD9L931"/>
<evidence type="ECO:0000256" key="1">
    <source>
        <dbReference type="SAM" id="MobiDB-lite"/>
    </source>
</evidence>
<feature type="region of interest" description="Disordered" evidence="1">
    <location>
        <begin position="1"/>
        <end position="34"/>
    </location>
</feature>
<feature type="region of interest" description="Disordered" evidence="1">
    <location>
        <begin position="380"/>
        <end position="404"/>
    </location>
</feature>
<proteinExistence type="predicted"/>
<evidence type="ECO:0000313" key="2">
    <source>
        <dbReference type="EMBL" id="KAK1927638.1"/>
    </source>
</evidence>
<feature type="compositionally biased region" description="Pro residues" evidence="1">
    <location>
        <begin position="22"/>
        <end position="31"/>
    </location>
</feature>
<evidence type="ECO:0000313" key="3">
    <source>
        <dbReference type="Proteomes" id="UP001182556"/>
    </source>
</evidence>
<dbReference type="EMBL" id="JAODAN010000001">
    <property type="protein sequence ID" value="KAK1927638.1"/>
    <property type="molecule type" value="Genomic_DNA"/>
</dbReference>
<keyword evidence="3" id="KW-1185">Reference proteome</keyword>
<gene>
    <name evidence="2" type="ORF">DB88DRAFT_478736</name>
</gene>
<reference evidence="2" key="1">
    <citation type="submission" date="2023-02" db="EMBL/GenBank/DDBJ databases">
        <title>Identification and recombinant expression of a fungal hydrolase from Papiliotrema laurentii that hydrolyzes apple cutin and clears colloidal polyester polyurethane.</title>
        <authorList>
            <consortium name="DOE Joint Genome Institute"/>
            <person name="Roman V.A."/>
            <person name="Bojanowski C."/>
            <person name="Crable B.R."/>
            <person name="Wagner D.N."/>
            <person name="Hung C.S."/>
            <person name="Nadeau L.J."/>
            <person name="Schratz L."/>
            <person name="Haridas S."/>
            <person name="Pangilinan J."/>
            <person name="Lipzen A."/>
            <person name="Na H."/>
            <person name="Yan M."/>
            <person name="Ng V."/>
            <person name="Grigoriev I.V."/>
            <person name="Spatafora J.W."/>
            <person name="Barlow D."/>
            <person name="Biffinger J."/>
            <person name="Kelley-Loughnane N."/>
            <person name="Varaljay V.A."/>
            <person name="Crookes-Goodson W.J."/>
        </authorList>
    </citation>
    <scope>NUCLEOTIDE SEQUENCE</scope>
    <source>
        <strain evidence="2">5307AH</strain>
    </source>
</reference>
<sequence>MPVVFNTASNGSAPAADAHAPFSPPLSPTPLPSTTQNLIGLSQDVAALLSLSIETGASLVHHVYKSTLTTLGLGNDVQPHVSVRNTTQGEGGRGMAVVVIGADEPTGRALSLHLAKVGYTVFAMIPLPSPQSPPTSAALSALLLSWSRIQKRLTARSPNHPGAVVPIITDPDTVLLYRVDGMGPRSHYAHAGDTIRAYCIEQHLALVAVVCAGRSPRTTPTTELLNPVPSPPKKVKFIDEADVIPADASSKTPRTSTTGPLVPSLKSIRPGALALTDDSTLFSMYRVNVVDPIAIIRELEDLLSLPLSTGKGRSRVVFVNNHSGTIGDSDYTESSVERRVAGITRVIGTARAEATRLLHEDLGAIGIDVCEVLVGPMISRPSNSRGHRRSGSDESNDSNSGRQRAIADALRNGERRGSSDIEAEETDNKQLVLSQRLAMISRIWAVDDALLFSAVRRAIEDRYPRYRHHAGLSPLVASIAEVTPGAGIVKMIGRWFVRRLFMPRK</sequence>
<dbReference type="Proteomes" id="UP001182556">
    <property type="component" value="Unassembled WGS sequence"/>
</dbReference>
<protein>
    <submittedName>
        <fullName evidence="2">Uncharacterized protein</fullName>
    </submittedName>
</protein>